<evidence type="ECO:0000256" key="4">
    <source>
        <dbReference type="ARBA" id="ARBA00023159"/>
    </source>
</evidence>
<sequence length="304" mass="33497">MELTGAGETATEALPTVVTTLTEAPAEAEVSPALLRIGCVMGVQPDKWQRRWQENRPDVPTSWEFVDSAVQWEGLRTGRWSIVLVRTNVDRSTDGAEDAEVPLPLELLSYGAADLRFPADLVERTHVVELYPERWAVLGRKKHDIGLVSEVTLADLADLPDKRIGRGELVIPVGEPQLALTYAASGTGIAILPETLAKVAGHFEGTIRPLVMDAATRVCAVWLKDRPADCPEELIQEFIGMLRGRRAQSSRTGGTSADAAAAARKQVRREKIKSNRVHSQEQRRQRIAARHAAKRAAQKRGKRR</sequence>
<dbReference type="PANTHER" id="PTHR30346:SF0">
    <property type="entry name" value="HCA OPERON TRANSCRIPTIONAL ACTIVATOR HCAR"/>
    <property type="match status" value="1"/>
</dbReference>
<reference evidence="8 10" key="3">
    <citation type="submission" date="2019-04" db="EMBL/GenBank/DDBJ databases">
        <authorList>
            <person name="Seth-Smith MB H."/>
            <person name="Seth-Smith H."/>
        </authorList>
    </citation>
    <scope>NUCLEOTIDE SEQUENCE [LARGE SCALE GENOMIC DNA]</scope>
    <source>
        <strain evidence="8">USB-603019</strain>
    </source>
</reference>
<organism evidence="7 9">
    <name type="scientific">Lawsonella clevelandensis</name>
    <dbReference type="NCBI Taxonomy" id="1528099"/>
    <lineage>
        <taxon>Bacteria</taxon>
        <taxon>Bacillati</taxon>
        <taxon>Actinomycetota</taxon>
        <taxon>Actinomycetes</taxon>
        <taxon>Mycobacteriales</taxon>
        <taxon>Lawsonellaceae</taxon>
        <taxon>Lawsonella</taxon>
    </lineage>
</organism>
<accession>A0A0M3TBC6</accession>
<keyword evidence="5" id="KW-0804">Transcription</keyword>
<dbReference type="CDD" id="cd05466">
    <property type="entry name" value="PBP2_LTTR_substrate"/>
    <property type="match status" value="1"/>
</dbReference>
<evidence type="ECO:0000313" key="7">
    <source>
        <dbReference type="EMBL" id="ALE18650.1"/>
    </source>
</evidence>
<feature type="region of interest" description="Disordered" evidence="6">
    <location>
        <begin position="246"/>
        <end position="304"/>
    </location>
</feature>
<feature type="compositionally biased region" description="Basic residues" evidence="6">
    <location>
        <begin position="285"/>
        <end position="304"/>
    </location>
</feature>
<dbReference type="KEGG" id="cbq:AL705_01915"/>
<reference evidence="7" key="2">
    <citation type="journal article" date="2016" name="Int. J. Syst. Evol. Microbiol.">
        <title>Lawsonella clevelandensis gen. nov., sp. nov., a new member of the suborder Corynebacterineae isolated from human abscesses.</title>
        <authorList>
            <person name="Bell M.E."/>
            <person name="Bernard K.A."/>
            <person name="Harrington S.M."/>
            <person name="Patel N.B."/>
            <person name="Tucker T.A."/>
            <person name="Metcalfe M.G."/>
            <person name="McQuiston J.R."/>
        </authorList>
    </citation>
    <scope>NUCLEOTIDE SEQUENCE</scope>
    <source>
        <strain evidence="7">X1698</strain>
    </source>
</reference>
<dbReference type="STRING" id="1528099.AL705_01915"/>
<evidence type="ECO:0000256" key="1">
    <source>
        <dbReference type="ARBA" id="ARBA00009437"/>
    </source>
</evidence>
<dbReference type="GO" id="GO:0032993">
    <property type="term" value="C:protein-DNA complex"/>
    <property type="evidence" value="ECO:0007669"/>
    <property type="project" value="TreeGrafter"/>
</dbReference>
<evidence type="ECO:0008006" key="11">
    <source>
        <dbReference type="Google" id="ProtNLM"/>
    </source>
</evidence>
<proteinExistence type="inferred from homology"/>
<dbReference type="Proteomes" id="UP000068137">
    <property type="component" value="Chromosome"/>
</dbReference>
<keyword evidence="3" id="KW-0238">DNA-binding</keyword>
<dbReference type="SUPFAM" id="SSF53850">
    <property type="entry name" value="Periplasmic binding protein-like II"/>
    <property type="match status" value="1"/>
</dbReference>
<evidence type="ECO:0000256" key="3">
    <source>
        <dbReference type="ARBA" id="ARBA00023125"/>
    </source>
</evidence>
<gene>
    <name evidence="7" type="ORF">AL705_01915</name>
    <name evidence="8" type="ORF">LC603019_00398</name>
</gene>
<dbReference type="EMBL" id="CP012390">
    <property type="protein sequence ID" value="ALE18650.1"/>
    <property type="molecule type" value="Genomic_DNA"/>
</dbReference>
<dbReference type="EMBL" id="LR584267">
    <property type="protein sequence ID" value="VHN99998.1"/>
    <property type="molecule type" value="Genomic_DNA"/>
</dbReference>
<keyword evidence="4" id="KW-0010">Activator</keyword>
<dbReference type="AlphaFoldDB" id="A0A0M3TBC6"/>
<keyword evidence="10" id="KW-1185">Reference proteome</keyword>
<evidence type="ECO:0000256" key="2">
    <source>
        <dbReference type="ARBA" id="ARBA00023015"/>
    </source>
</evidence>
<protein>
    <recommendedName>
        <fullName evidence="11">LysR substrate-binding domain-containing protein</fullName>
    </recommendedName>
</protein>
<evidence type="ECO:0000313" key="8">
    <source>
        <dbReference type="EMBL" id="VHN99998.1"/>
    </source>
</evidence>
<dbReference type="PATRIC" id="fig|1528099.3.peg.395"/>
<name>A0A0M3TBC6_9ACTN</name>
<reference evidence="7 9" key="1">
    <citation type="journal article" date="2015" name="Genome Announc.">
        <title>Complete Genome Sequences for Two Strains of a Novel Fastidious, Partially Acid-Fast, Gram-Positive Corynebacterineae Bacterium, Derived from Human Clinical Samples.</title>
        <authorList>
            <person name="Nicholson A.C."/>
            <person name="Bell M."/>
            <person name="Humrighouse B.W."/>
            <person name="McQuiston J.R."/>
        </authorList>
    </citation>
    <scope>NUCLEOTIDE SEQUENCE [LARGE SCALE GENOMIC DNA]</scope>
    <source>
        <strain evidence="7 9">X1698</strain>
    </source>
</reference>
<dbReference type="Proteomes" id="UP000324288">
    <property type="component" value="Chromosome"/>
</dbReference>
<evidence type="ECO:0000313" key="10">
    <source>
        <dbReference type="Proteomes" id="UP000324288"/>
    </source>
</evidence>
<dbReference type="PANTHER" id="PTHR30346">
    <property type="entry name" value="TRANSCRIPTIONAL DUAL REGULATOR HCAR-RELATED"/>
    <property type="match status" value="1"/>
</dbReference>
<comment type="similarity">
    <text evidence="1">Belongs to the LysR transcriptional regulatory family.</text>
</comment>
<evidence type="ECO:0000256" key="6">
    <source>
        <dbReference type="SAM" id="MobiDB-lite"/>
    </source>
</evidence>
<dbReference type="GO" id="GO:0003677">
    <property type="term" value="F:DNA binding"/>
    <property type="evidence" value="ECO:0007669"/>
    <property type="project" value="UniProtKB-KW"/>
</dbReference>
<evidence type="ECO:0000256" key="5">
    <source>
        <dbReference type="ARBA" id="ARBA00023163"/>
    </source>
</evidence>
<evidence type="ECO:0000313" key="9">
    <source>
        <dbReference type="Proteomes" id="UP000068137"/>
    </source>
</evidence>
<feature type="compositionally biased region" description="Basic residues" evidence="6">
    <location>
        <begin position="265"/>
        <end position="276"/>
    </location>
</feature>
<dbReference type="GO" id="GO:0003700">
    <property type="term" value="F:DNA-binding transcription factor activity"/>
    <property type="evidence" value="ECO:0007669"/>
    <property type="project" value="TreeGrafter"/>
</dbReference>
<keyword evidence="2" id="KW-0805">Transcription regulation</keyword>